<comment type="caution">
    <text evidence="1">The sequence shown here is derived from an EMBL/GenBank/DDBJ whole genome shotgun (WGS) entry which is preliminary data.</text>
</comment>
<gene>
    <name evidence="1" type="ORF">CBYS24578_00009512</name>
</gene>
<feature type="non-terminal residue" evidence="1">
    <location>
        <position position="1"/>
    </location>
</feature>
<proteinExistence type="predicted"/>
<name>A0A9N9XXR4_9HYPO</name>
<dbReference type="AlphaFoldDB" id="A0A9N9XXR4"/>
<feature type="non-terminal residue" evidence="1">
    <location>
        <position position="346"/>
    </location>
</feature>
<dbReference type="OrthoDB" id="10459082at2759"/>
<keyword evidence="2" id="KW-1185">Reference proteome</keyword>
<evidence type="ECO:0000313" key="2">
    <source>
        <dbReference type="Proteomes" id="UP000754883"/>
    </source>
</evidence>
<protein>
    <submittedName>
        <fullName evidence="1">Uncharacterized protein</fullName>
    </submittedName>
</protein>
<dbReference type="EMBL" id="CABFNO020001328">
    <property type="protein sequence ID" value="CAG9981945.1"/>
    <property type="molecule type" value="Genomic_DNA"/>
</dbReference>
<organism evidence="1 2">
    <name type="scientific">Clonostachys byssicola</name>
    <dbReference type="NCBI Taxonomy" id="160290"/>
    <lineage>
        <taxon>Eukaryota</taxon>
        <taxon>Fungi</taxon>
        <taxon>Dikarya</taxon>
        <taxon>Ascomycota</taxon>
        <taxon>Pezizomycotina</taxon>
        <taxon>Sordariomycetes</taxon>
        <taxon>Hypocreomycetidae</taxon>
        <taxon>Hypocreales</taxon>
        <taxon>Bionectriaceae</taxon>
        <taxon>Clonostachys</taxon>
    </lineage>
</organism>
<dbReference type="Proteomes" id="UP000754883">
    <property type="component" value="Unassembled WGS sequence"/>
</dbReference>
<sequence length="346" mass="38208">EGSLTNPNSRSCYSSATCPGKISTNSWRNIAALNNVLPVVFYAIGASHIFGSKDIKAIFGARHKVDPRFMGLVLLKLTHPTERHPTAYFDGMLLQYLILEIPNCGVTTQYRHIKDLAKLVLDREESIDRSSLMDRATSLVAGPGFSSSITQICSGVLLIAQLIMPSRTDDIWPLFTIPLKSPSFGPSMTPASRSLQTTMDDRRVDLKPWPPIISDPAEELRLGFWRQNGINVASDLPCQFDSLVRKPDLGDRLGISPVVFSLVKLVIIGGLPAFALNCRNELELLLYPVKAPNSSCPEFGLWENEDTPWQRNTKLDTHQGLGISEGHNDEEGPICSSLHGLVWACR</sequence>
<evidence type="ECO:0000313" key="1">
    <source>
        <dbReference type="EMBL" id="CAG9981945.1"/>
    </source>
</evidence>
<accession>A0A9N9XXR4</accession>
<reference evidence="1" key="1">
    <citation type="submission" date="2021-10" db="EMBL/GenBank/DDBJ databases">
        <authorList>
            <person name="Piombo E."/>
        </authorList>
    </citation>
    <scope>NUCLEOTIDE SEQUENCE</scope>
</reference>